<proteinExistence type="predicted"/>
<dbReference type="EMBL" id="JABSTQ010010110">
    <property type="protein sequence ID" value="KAG0423371.1"/>
    <property type="molecule type" value="Genomic_DNA"/>
</dbReference>
<accession>A0AC60PQL2</accession>
<protein>
    <submittedName>
        <fullName evidence="1">Uncharacterized protein</fullName>
    </submittedName>
</protein>
<gene>
    <name evidence="1" type="ORF">HPB47_000846</name>
</gene>
<dbReference type="Proteomes" id="UP000805193">
    <property type="component" value="Unassembled WGS sequence"/>
</dbReference>
<evidence type="ECO:0000313" key="1">
    <source>
        <dbReference type="EMBL" id="KAG0423371.1"/>
    </source>
</evidence>
<comment type="caution">
    <text evidence="1">The sequence shown here is derived from an EMBL/GenBank/DDBJ whole genome shotgun (WGS) entry which is preliminary data.</text>
</comment>
<keyword evidence="2" id="KW-1185">Reference proteome</keyword>
<evidence type="ECO:0000313" key="2">
    <source>
        <dbReference type="Proteomes" id="UP000805193"/>
    </source>
</evidence>
<organism evidence="1 2">
    <name type="scientific">Ixodes persulcatus</name>
    <name type="common">Taiga tick</name>
    <dbReference type="NCBI Taxonomy" id="34615"/>
    <lineage>
        <taxon>Eukaryota</taxon>
        <taxon>Metazoa</taxon>
        <taxon>Ecdysozoa</taxon>
        <taxon>Arthropoda</taxon>
        <taxon>Chelicerata</taxon>
        <taxon>Arachnida</taxon>
        <taxon>Acari</taxon>
        <taxon>Parasitiformes</taxon>
        <taxon>Ixodida</taxon>
        <taxon>Ixodoidea</taxon>
        <taxon>Ixodidae</taxon>
        <taxon>Ixodinae</taxon>
        <taxon>Ixodes</taxon>
    </lineage>
</organism>
<sequence length="162" mass="17673">MEALEVPEICGEILCVTDTSLIQNLQSKGMTLADLPLKNEIPEPGVNILIGSHYYWKVTTGSVKRINSSLAAVETIFGLSLQGPGKVSNASNVCTTTAMFTMSVGEASNDICSELRKFWELESLGIRDSPSKDQECGSFLYLLKSFNSSVKKIDGRYEAQLL</sequence>
<reference evidence="1 2" key="1">
    <citation type="journal article" date="2020" name="Cell">
        <title>Large-Scale Comparative Analyses of Tick Genomes Elucidate Their Genetic Diversity and Vector Capacities.</title>
        <authorList>
            <consortium name="Tick Genome and Microbiome Consortium (TIGMIC)"/>
            <person name="Jia N."/>
            <person name="Wang J."/>
            <person name="Shi W."/>
            <person name="Du L."/>
            <person name="Sun Y."/>
            <person name="Zhan W."/>
            <person name="Jiang J.F."/>
            <person name="Wang Q."/>
            <person name="Zhang B."/>
            <person name="Ji P."/>
            <person name="Bell-Sakyi L."/>
            <person name="Cui X.M."/>
            <person name="Yuan T.T."/>
            <person name="Jiang B.G."/>
            <person name="Yang W.F."/>
            <person name="Lam T.T."/>
            <person name="Chang Q.C."/>
            <person name="Ding S.J."/>
            <person name="Wang X.J."/>
            <person name="Zhu J.G."/>
            <person name="Ruan X.D."/>
            <person name="Zhao L."/>
            <person name="Wei J.T."/>
            <person name="Ye R.Z."/>
            <person name="Que T.C."/>
            <person name="Du C.H."/>
            <person name="Zhou Y.H."/>
            <person name="Cheng J.X."/>
            <person name="Dai P.F."/>
            <person name="Guo W.B."/>
            <person name="Han X.H."/>
            <person name="Huang E.J."/>
            <person name="Li L.F."/>
            <person name="Wei W."/>
            <person name="Gao Y.C."/>
            <person name="Liu J.Z."/>
            <person name="Shao H.Z."/>
            <person name="Wang X."/>
            <person name="Wang C.C."/>
            <person name="Yang T.C."/>
            <person name="Huo Q.B."/>
            <person name="Li W."/>
            <person name="Chen H.Y."/>
            <person name="Chen S.E."/>
            <person name="Zhou L.G."/>
            <person name="Ni X.B."/>
            <person name="Tian J.H."/>
            <person name="Sheng Y."/>
            <person name="Liu T."/>
            <person name="Pan Y.S."/>
            <person name="Xia L.Y."/>
            <person name="Li J."/>
            <person name="Zhao F."/>
            <person name="Cao W.C."/>
        </authorList>
    </citation>
    <scope>NUCLEOTIDE SEQUENCE [LARGE SCALE GENOMIC DNA]</scope>
    <source>
        <strain evidence="1">Iper-2018</strain>
    </source>
</reference>
<name>A0AC60PQL2_IXOPE</name>